<reference evidence="1" key="1">
    <citation type="submission" date="2021-05" db="EMBL/GenBank/DDBJ databases">
        <title>The genome of the haptophyte Pavlova lutheri (Diacronema luteri, Pavlovales) - a model for lipid biosynthesis in eukaryotic algae.</title>
        <authorList>
            <person name="Hulatt C.J."/>
            <person name="Posewitz M.C."/>
        </authorList>
    </citation>
    <scope>NUCLEOTIDE SEQUENCE</scope>
    <source>
        <strain evidence="1">NIVA-4/92</strain>
    </source>
</reference>
<accession>A0A8J5XT06</accession>
<organism evidence="1 2">
    <name type="scientific">Diacronema lutheri</name>
    <name type="common">Unicellular marine alga</name>
    <name type="synonym">Monochrysis lutheri</name>
    <dbReference type="NCBI Taxonomy" id="2081491"/>
    <lineage>
        <taxon>Eukaryota</taxon>
        <taxon>Haptista</taxon>
        <taxon>Haptophyta</taxon>
        <taxon>Pavlovophyceae</taxon>
        <taxon>Pavlovales</taxon>
        <taxon>Pavlovaceae</taxon>
        <taxon>Diacronema</taxon>
    </lineage>
</organism>
<sequence>MPEESLADTPTRATRKSFDLTAEAPAASRQLFPATLVAPSDPAEAAALIARLHEAWSHEHARAAELELKLAAAQDMQRESERVAEHALKLANGVIAAVRAVQRTDRPGSRAGSRKPSDAGMHAAAAAAAEAYFKSGVAPSSEGEADARCTRRVVGGVDVIQCAFGTCSYTCGTLRALERHRAAAHSLACAPVCCAPVPAFRPPPPYVPRSPPRAPSSGLGVADVPPDLSERFGLHAAEASPPPQLKRAASHAVAAVAKPPMQRALSVAGASGGGGGVSYAVPSAAWLRACGVANASRARATADSGAYVEFGQ</sequence>
<name>A0A8J5XT06_DIALT</name>
<evidence type="ECO:0000313" key="2">
    <source>
        <dbReference type="Proteomes" id="UP000751190"/>
    </source>
</evidence>
<proteinExistence type="predicted"/>
<evidence type="ECO:0000313" key="1">
    <source>
        <dbReference type="EMBL" id="KAG8467952.1"/>
    </source>
</evidence>
<keyword evidence="2" id="KW-1185">Reference proteome</keyword>
<protein>
    <submittedName>
        <fullName evidence="1">Uncharacterized protein</fullName>
    </submittedName>
</protein>
<dbReference type="Proteomes" id="UP000751190">
    <property type="component" value="Unassembled WGS sequence"/>
</dbReference>
<dbReference type="AlphaFoldDB" id="A0A8J5XT06"/>
<dbReference type="EMBL" id="JAGTXO010000005">
    <property type="protein sequence ID" value="KAG8467952.1"/>
    <property type="molecule type" value="Genomic_DNA"/>
</dbReference>
<comment type="caution">
    <text evidence="1">The sequence shown here is derived from an EMBL/GenBank/DDBJ whole genome shotgun (WGS) entry which is preliminary data.</text>
</comment>
<gene>
    <name evidence="1" type="ORF">KFE25_007004</name>
</gene>